<dbReference type="Pfam" id="PF03358">
    <property type="entry name" value="FMN_red"/>
    <property type="match status" value="1"/>
</dbReference>
<dbReference type="PANTHER" id="PTHR43278">
    <property type="entry name" value="NAD(P)H-DEPENDENT FMN-CONTAINING OXIDOREDUCTASE YWQN-RELATED"/>
    <property type="match status" value="1"/>
</dbReference>
<reference evidence="5" key="1">
    <citation type="submission" date="2016-10" db="EMBL/GenBank/DDBJ databases">
        <authorList>
            <person name="Varghese N."/>
            <person name="Submissions S."/>
        </authorList>
    </citation>
    <scope>NUCLEOTIDE SEQUENCE [LARGE SCALE GENOMIC DNA]</scope>
    <source>
        <strain evidence="5">DSM 5918</strain>
    </source>
</reference>
<accession>A0A1I3XPT0</accession>
<name>A0A1I3XPT0_9BACT</name>
<feature type="domain" description="NADPH-dependent FMN reductase-like" evidence="3">
    <location>
        <begin position="20"/>
        <end position="123"/>
    </location>
</feature>
<dbReference type="InterPro" id="IPR005025">
    <property type="entry name" value="FMN_Rdtase-like_dom"/>
</dbReference>
<dbReference type="Proteomes" id="UP000198635">
    <property type="component" value="Unassembled WGS sequence"/>
</dbReference>
<evidence type="ECO:0000256" key="2">
    <source>
        <dbReference type="ARBA" id="ARBA00022643"/>
    </source>
</evidence>
<dbReference type="InterPro" id="IPR029039">
    <property type="entry name" value="Flavoprotein-like_sf"/>
</dbReference>
<dbReference type="STRING" id="52560.SAMN04488082_11726"/>
<dbReference type="OrthoDB" id="9790975at2"/>
<dbReference type="Gene3D" id="3.40.50.360">
    <property type="match status" value="1"/>
</dbReference>
<gene>
    <name evidence="4" type="ORF">SAMN04488082_11726</name>
</gene>
<proteinExistence type="predicted"/>
<dbReference type="PANTHER" id="PTHR43278:SF4">
    <property type="entry name" value="NAD(P)H-DEPENDENT FMN-CONTAINING OXIDOREDUCTASE YWQN-RELATED"/>
    <property type="match status" value="1"/>
</dbReference>
<dbReference type="SUPFAM" id="SSF52218">
    <property type="entry name" value="Flavoproteins"/>
    <property type="match status" value="1"/>
</dbReference>
<dbReference type="AlphaFoldDB" id="A0A1I3XPT0"/>
<protein>
    <submittedName>
        <fullName evidence="4">Multimeric flavodoxin WrbA</fullName>
    </submittedName>
</protein>
<dbReference type="EMBL" id="FORX01000017">
    <property type="protein sequence ID" value="SFK21574.1"/>
    <property type="molecule type" value="Genomic_DNA"/>
</dbReference>
<organism evidence="4 5">
    <name type="scientific">Desulfomicrobium apsheronum</name>
    <dbReference type="NCBI Taxonomy" id="52560"/>
    <lineage>
        <taxon>Bacteria</taxon>
        <taxon>Pseudomonadati</taxon>
        <taxon>Thermodesulfobacteriota</taxon>
        <taxon>Desulfovibrionia</taxon>
        <taxon>Desulfovibrionales</taxon>
        <taxon>Desulfomicrobiaceae</taxon>
        <taxon>Desulfomicrobium</taxon>
    </lineage>
</organism>
<keyword evidence="5" id="KW-1185">Reference proteome</keyword>
<dbReference type="RefSeq" id="WP_092377290.1">
    <property type="nucleotide sequence ID" value="NZ_FORX01000017.1"/>
</dbReference>
<dbReference type="GO" id="GO:0016491">
    <property type="term" value="F:oxidoreductase activity"/>
    <property type="evidence" value="ECO:0007669"/>
    <property type="project" value="InterPro"/>
</dbReference>
<sequence>MNAREHLISKGTDLKPPQARILGIGGSPRKGGNSDTLLRSMIDGARKHKVETHGIHLRDVSFQGCVGCEKCRKDKICTGLTDGMSFLYPDILESRGLILVSPTHNYNITAWMKAFIDRLYCFYNFNRECPRGWSSRLAGQGRKAVIGAICEQVDERDMGFTVDAMRLPLEALGYEVIGVLPVFRVFEKGKVKEDGEALIRAEQLGSNLADALLR</sequence>
<dbReference type="InterPro" id="IPR051796">
    <property type="entry name" value="ISF_SsuE-like"/>
</dbReference>
<evidence type="ECO:0000313" key="5">
    <source>
        <dbReference type="Proteomes" id="UP000198635"/>
    </source>
</evidence>
<evidence type="ECO:0000313" key="4">
    <source>
        <dbReference type="EMBL" id="SFK21574.1"/>
    </source>
</evidence>
<evidence type="ECO:0000259" key="3">
    <source>
        <dbReference type="Pfam" id="PF03358"/>
    </source>
</evidence>
<keyword evidence="2" id="KW-0288">FMN</keyword>
<keyword evidence="1" id="KW-0285">Flavoprotein</keyword>
<evidence type="ECO:0000256" key="1">
    <source>
        <dbReference type="ARBA" id="ARBA00022630"/>
    </source>
</evidence>